<dbReference type="OrthoDB" id="5506188at2"/>
<comment type="caution">
    <text evidence="2">The sequence shown here is derived from an EMBL/GenBank/DDBJ whole genome shotgun (WGS) entry which is preliminary data.</text>
</comment>
<gene>
    <name evidence="2" type="ORF">DL240_09935</name>
</gene>
<protein>
    <submittedName>
        <fullName evidence="2">Uncharacterized protein</fullName>
    </submittedName>
</protein>
<dbReference type="EMBL" id="QHKO01000004">
    <property type="protein sequence ID" value="RAL22165.1"/>
    <property type="molecule type" value="Genomic_DNA"/>
</dbReference>
<evidence type="ECO:0000313" key="2">
    <source>
        <dbReference type="EMBL" id="RAL22165.1"/>
    </source>
</evidence>
<proteinExistence type="predicted"/>
<name>A0A328C8B1_9DELT</name>
<evidence type="ECO:0000256" key="1">
    <source>
        <dbReference type="SAM" id="MobiDB-lite"/>
    </source>
</evidence>
<dbReference type="RefSeq" id="WP_111729736.1">
    <property type="nucleotide sequence ID" value="NZ_QHKO01000004.1"/>
</dbReference>
<accession>A0A328C8B1</accession>
<dbReference type="Proteomes" id="UP000249169">
    <property type="component" value="Unassembled WGS sequence"/>
</dbReference>
<evidence type="ECO:0000313" key="3">
    <source>
        <dbReference type="Proteomes" id="UP000249169"/>
    </source>
</evidence>
<keyword evidence="3" id="KW-1185">Reference proteome</keyword>
<organism evidence="2 3">
    <name type="scientific">Lujinxingia litoralis</name>
    <dbReference type="NCBI Taxonomy" id="2211119"/>
    <lineage>
        <taxon>Bacteria</taxon>
        <taxon>Deltaproteobacteria</taxon>
        <taxon>Bradymonadales</taxon>
        <taxon>Lujinxingiaceae</taxon>
        <taxon>Lujinxingia</taxon>
    </lineage>
</organism>
<sequence length="168" mass="18458">MSDDRKYSRGSKYTQNKRASGRSAERDRKSAAAYKADLEKFFTSGAKTPERFEKLAEGLAPEEGSPGAAYQQAVAELRQIEELPALVKAINAFVAAGHPWPDDEEVLIKALDHPRERTLHGVLDHLLDLQARKGIKRGVAIKARLGTLKVVSDDPGLLKKVEALESVL</sequence>
<dbReference type="AlphaFoldDB" id="A0A328C8B1"/>
<reference evidence="2 3" key="1">
    <citation type="submission" date="2018-05" db="EMBL/GenBank/DDBJ databases">
        <title>Lujinxingia marina gen. nov. sp. nov., a new facultative anaerobic member of the class Deltaproteobacteria, and proposal of Lujinxingaceae fam. nov.</title>
        <authorList>
            <person name="Li C.-M."/>
        </authorList>
    </citation>
    <scope>NUCLEOTIDE SEQUENCE [LARGE SCALE GENOMIC DNA]</scope>
    <source>
        <strain evidence="2 3">B210</strain>
    </source>
</reference>
<feature type="region of interest" description="Disordered" evidence="1">
    <location>
        <begin position="1"/>
        <end position="31"/>
    </location>
</feature>